<reference evidence="1" key="2">
    <citation type="submission" date="2020-05" db="UniProtKB">
        <authorList>
            <consortium name="EnsemblMetazoa"/>
        </authorList>
    </citation>
    <scope>IDENTIFICATION</scope>
    <source>
        <strain evidence="1">IAEA</strain>
    </source>
</reference>
<organism evidence="1 2">
    <name type="scientific">Glossina palpalis gambiensis</name>
    <dbReference type="NCBI Taxonomy" id="67801"/>
    <lineage>
        <taxon>Eukaryota</taxon>
        <taxon>Metazoa</taxon>
        <taxon>Ecdysozoa</taxon>
        <taxon>Arthropoda</taxon>
        <taxon>Hexapoda</taxon>
        <taxon>Insecta</taxon>
        <taxon>Pterygota</taxon>
        <taxon>Neoptera</taxon>
        <taxon>Endopterygota</taxon>
        <taxon>Diptera</taxon>
        <taxon>Brachycera</taxon>
        <taxon>Muscomorpha</taxon>
        <taxon>Hippoboscoidea</taxon>
        <taxon>Glossinidae</taxon>
        <taxon>Glossina</taxon>
    </lineage>
</organism>
<evidence type="ECO:0000313" key="2">
    <source>
        <dbReference type="Proteomes" id="UP000092460"/>
    </source>
</evidence>
<dbReference type="EMBL" id="JXJN01026078">
    <property type="status" value="NOT_ANNOTATED_CDS"/>
    <property type="molecule type" value="Genomic_DNA"/>
</dbReference>
<proteinExistence type="predicted"/>
<keyword evidence="2" id="KW-1185">Reference proteome</keyword>
<dbReference type="AlphaFoldDB" id="A0A1B0C5M6"/>
<sequence>MKSMNTYNMLPFLQPDEDFQLLEISCGQFVRYGPMVCWENMTMSPGIIHNEYGNGDSLQSLLQERSRNLN</sequence>
<evidence type="ECO:0000313" key="1">
    <source>
        <dbReference type="EnsemblMetazoa" id="GPPI049787-PA"/>
    </source>
</evidence>
<accession>A0A1B0C5M6</accession>
<name>A0A1B0C5M6_9MUSC</name>
<dbReference type="Proteomes" id="UP000092460">
    <property type="component" value="Unassembled WGS sequence"/>
</dbReference>
<protein>
    <submittedName>
        <fullName evidence="1">Uncharacterized protein</fullName>
    </submittedName>
</protein>
<dbReference type="EnsemblMetazoa" id="GPPI049787-RA">
    <property type="protein sequence ID" value="GPPI049787-PA"/>
    <property type="gene ID" value="GPPI049787"/>
</dbReference>
<reference evidence="2" key="1">
    <citation type="submission" date="2015-01" db="EMBL/GenBank/DDBJ databases">
        <authorList>
            <person name="Aksoy S."/>
            <person name="Warren W."/>
            <person name="Wilson R.K."/>
        </authorList>
    </citation>
    <scope>NUCLEOTIDE SEQUENCE [LARGE SCALE GENOMIC DNA]</scope>
    <source>
        <strain evidence="2">IAEA</strain>
    </source>
</reference>
<dbReference type="VEuPathDB" id="VectorBase:GPPI049787"/>